<proteinExistence type="predicted"/>
<keyword evidence="1" id="KW-0479">Metal-binding</keyword>
<name>A0A0N1H5E9_9EURO</name>
<dbReference type="Pfam" id="PF00293">
    <property type="entry name" value="NUDIX"/>
    <property type="match status" value="1"/>
</dbReference>
<sequence length="161" mass="18183">MPEVKYAMKSRTGRDNQRCYGPKGERLVAGVVPLSPDKTKVLLIQSSSRKGWVLPKGGWEKDEATAAAAAKREAWEEGGIIVRVEKDLGVILDTRPTTPSTNNNNPKVIYQFFEAVVTEQRSEWPEKAKRERKWFTFAEASELFAQRSELLEALKRSGCKK</sequence>
<feature type="domain" description="Nudix hydrolase" evidence="4">
    <location>
        <begin position="24"/>
        <end position="158"/>
    </location>
</feature>
<dbReference type="EMBL" id="LFJN01000011">
    <property type="protein sequence ID" value="KPI40897.1"/>
    <property type="molecule type" value="Genomic_DNA"/>
</dbReference>
<dbReference type="GO" id="GO:1901907">
    <property type="term" value="P:diadenosine pentaphosphate catabolic process"/>
    <property type="evidence" value="ECO:0007669"/>
    <property type="project" value="TreeGrafter"/>
</dbReference>
<protein>
    <submittedName>
        <fullName evidence="5">Diphosphoinositol polyphosphate phosphohydrolase aps1</fullName>
    </submittedName>
</protein>
<dbReference type="PROSITE" id="PS51462">
    <property type="entry name" value="NUDIX"/>
    <property type="match status" value="1"/>
</dbReference>
<dbReference type="GO" id="GO:0071543">
    <property type="term" value="P:diphosphoinositol polyphosphate metabolic process"/>
    <property type="evidence" value="ECO:0007669"/>
    <property type="project" value="TreeGrafter"/>
</dbReference>
<evidence type="ECO:0000256" key="3">
    <source>
        <dbReference type="SAM" id="MobiDB-lite"/>
    </source>
</evidence>
<dbReference type="Proteomes" id="UP000038010">
    <property type="component" value="Unassembled WGS sequence"/>
</dbReference>
<dbReference type="GO" id="GO:0034431">
    <property type="term" value="F:bis(5'-adenosyl)-hexaphosphatase activity"/>
    <property type="evidence" value="ECO:0007669"/>
    <property type="project" value="TreeGrafter"/>
</dbReference>
<dbReference type="PANTHER" id="PTHR12629">
    <property type="entry name" value="DIPHOSPHOINOSITOL POLYPHOSPHATE PHOSPHOHYDROLASE"/>
    <property type="match status" value="1"/>
</dbReference>
<dbReference type="STRING" id="1664694.A0A0N1H5E9"/>
<reference evidence="5 6" key="1">
    <citation type="submission" date="2015-06" db="EMBL/GenBank/DDBJ databases">
        <title>Draft genome of the ant-associated black yeast Phialophora attae CBS 131958.</title>
        <authorList>
            <person name="Moreno L.F."/>
            <person name="Stielow B.J."/>
            <person name="de Hoog S."/>
            <person name="Vicente V.A."/>
            <person name="Weiss V.A."/>
            <person name="de Vries M."/>
            <person name="Cruz L.M."/>
            <person name="Souza E.M."/>
        </authorList>
    </citation>
    <scope>NUCLEOTIDE SEQUENCE [LARGE SCALE GENOMIC DNA]</scope>
    <source>
        <strain evidence="5 6">CBS 131958</strain>
    </source>
</reference>
<evidence type="ECO:0000256" key="2">
    <source>
        <dbReference type="ARBA" id="ARBA00022801"/>
    </source>
</evidence>
<dbReference type="GO" id="GO:0008486">
    <property type="term" value="F:diphosphoinositol-polyphosphate diphosphatase activity"/>
    <property type="evidence" value="ECO:0007669"/>
    <property type="project" value="TreeGrafter"/>
</dbReference>
<keyword evidence="2 5" id="KW-0378">Hydrolase</keyword>
<dbReference type="GO" id="GO:1901911">
    <property type="term" value="P:adenosine 5'-(hexahydrogen pentaphosphate) catabolic process"/>
    <property type="evidence" value="ECO:0007669"/>
    <property type="project" value="TreeGrafter"/>
</dbReference>
<feature type="region of interest" description="Disordered" evidence="3">
    <location>
        <begin position="1"/>
        <end position="20"/>
    </location>
</feature>
<dbReference type="GO" id="GO:0000298">
    <property type="term" value="F:endopolyphosphatase activity"/>
    <property type="evidence" value="ECO:0007669"/>
    <property type="project" value="TreeGrafter"/>
</dbReference>
<comment type="caution">
    <text evidence="5">The sequence shown here is derived from an EMBL/GenBank/DDBJ whole genome shotgun (WGS) entry which is preliminary data.</text>
</comment>
<organism evidence="5 6">
    <name type="scientific">Cyphellophora attinorum</name>
    <dbReference type="NCBI Taxonomy" id="1664694"/>
    <lineage>
        <taxon>Eukaryota</taxon>
        <taxon>Fungi</taxon>
        <taxon>Dikarya</taxon>
        <taxon>Ascomycota</taxon>
        <taxon>Pezizomycotina</taxon>
        <taxon>Eurotiomycetes</taxon>
        <taxon>Chaetothyriomycetidae</taxon>
        <taxon>Chaetothyriales</taxon>
        <taxon>Cyphellophoraceae</taxon>
        <taxon>Cyphellophora</taxon>
    </lineage>
</organism>
<evidence type="ECO:0000313" key="6">
    <source>
        <dbReference type="Proteomes" id="UP000038010"/>
    </source>
</evidence>
<evidence type="ECO:0000256" key="1">
    <source>
        <dbReference type="ARBA" id="ARBA00022723"/>
    </source>
</evidence>
<dbReference type="VEuPathDB" id="FungiDB:AB675_10567"/>
<evidence type="ECO:0000259" key="4">
    <source>
        <dbReference type="PROSITE" id="PS51462"/>
    </source>
</evidence>
<dbReference type="RefSeq" id="XP_018000860.1">
    <property type="nucleotide sequence ID" value="XM_018139348.1"/>
</dbReference>
<dbReference type="GO" id="GO:0005737">
    <property type="term" value="C:cytoplasm"/>
    <property type="evidence" value="ECO:0007669"/>
    <property type="project" value="TreeGrafter"/>
</dbReference>
<dbReference type="AlphaFoldDB" id="A0A0N1H5E9"/>
<dbReference type="PANTHER" id="PTHR12629:SF0">
    <property type="entry name" value="DIPHOSPHOINOSITOL-POLYPHOSPHATE DIPHOSPHATASE"/>
    <property type="match status" value="1"/>
</dbReference>
<dbReference type="SUPFAM" id="SSF55811">
    <property type="entry name" value="Nudix"/>
    <property type="match status" value="1"/>
</dbReference>
<dbReference type="GO" id="GO:1901909">
    <property type="term" value="P:diadenosine hexaphosphate catabolic process"/>
    <property type="evidence" value="ECO:0007669"/>
    <property type="project" value="TreeGrafter"/>
</dbReference>
<gene>
    <name evidence="5" type="ORF">AB675_10567</name>
</gene>
<dbReference type="GeneID" id="28731228"/>
<evidence type="ECO:0000313" key="5">
    <source>
        <dbReference type="EMBL" id="KPI40897.1"/>
    </source>
</evidence>
<dbReference type="GO" id="GO:0034432">
    <property type="term" value="F:bis(5'-adenosyl)-pentaphosphatase activity"/>
    <property type="evidence" value="ECO:0007669"/>
    <property type="project" value="TreeGrafter"/>
</dbReference>
<dbReference type="GO" id="GO:0005634">
    <property type="term" value="C:nucleus"/>
    <property type="evidence" value="ECO:0007669"/>
    <property type="project" value="TreeGrafter"/>
</dbReference>
<dbReference type="GO" id="GO:0046872">
    <property type="term" value="F:metal ion binding"/>
    <property type="evidence" value="ECO:0007669"/>
    <property type="project" value="UniProtKB-KW"/>
</dbReference>
<dbReference type="OrthoDB" id="2011998at2759"/>
<dbReference type="Gene3D" id="3.90.79.10">
    <property type="entry name" value="Nucleoside Triphosphate Pyrophosphohydrolase"/>
    <property type="match status" value="1"/>
</dbReference>
<keyword evidence="6" id="KW-1185">Reference proteome</keyword>
<dbReference type="InterPro" id="IPR000086">
    <property type="entry name" value="NUDIX_hydrolase_dom"/>
</dbReference>
<dbReference type="InterPro" id="IPR015797">
    <property type="entry name" value="NUDIX_hydrolase-like_dom_sf"/>
</dbReference>
<accession>A0A0N1H5E9</accession>